<dbReference type="GO" id="GO:0016491">
    <property type="term" value="F:oxidoreductase activity"/>
    <property type="evidence" value="ECO:0007669"/>
    <property type="project" value="InterPro"/>
</dbReference>
<evidence type="ECO:0000256" key="1">
    <source>
        <dbReference type="ARBA" id="ARBA00004196"/>
    </source>
</evidence>
<keyword evidence="2" id="KW-0201">Cytochrome c-type biogenesis</keyword>
<dbReference type="PROSITE" id="PS51352">
    <property type="entry name" value="THIOREDOXIN_2"/>
    <property type="match status" value="1"/>
</dbReference>
<accession>A0A1T4MMF0</accession>
<evidence type="ECO:0000256" key="3">
    <source>
        <dbReference type="ARBA" id="ARBA00023157"/>
    </source>
</evidence>
<dbReference type="GO" id="GO:0016209">
    <property type="term" value="F:antioxidant activity"/>
    <property type="evidence" value="ECO:0007669"/>
    <property type="project" value="InterPro"/>
</dbReference>
<keyword evidence="4" id="KW-0676">Redox-active center</keyword>
<dbReference type="GO" id="GO:0016853">
    <property type="term" value="F:isomerase activity"/>
    <property type="evidence" value="ECO:0007669"/>
    <property type="project" value="UniProtKB-KW"/>
</dbReference>
<dbReference type="InterPro" id="IPR050553">
    <property type="entry name" value="Thioredoxin_ResA/DsbE_sf"/>
</dbReference>
<gene>
    <name evidence="7" type="ORF">SAMN04488132_103451</name>
</gene>
<evidence type="ECO:0000313" key="8">
    <source>
        <dbReference type="Proteomes" id="UP000190888"/>
    </source>
</evidence>
<dbReference type="STRING" id="413434.SAMN04488132_103451"/>
<dbReference type="InterPro" id="IPR013766">
    <property type="entry name" value="Thioredoxin_domain"/>
</dbReference>
<dbReference type="PANTHER" id="PTHR42852">
    <property type="entry name" value="THIOL:DISULFIDE INTERCHANGE PROTEIN DSBE"/>
    <property type="match status" value="1"/>
</dbReference>
<keyword evidence="7" id="KW-0413">Isomerase</keyword>
<dbReference type="InterPro" id="IPR036249">
    <property type="entry name" value="Thioredoxin-like_sf"/>
</dbReference>
<dbReference type="Proteomes" id="UP000190888">
    <property type="component" value="Unassembled WGS sequence"/>
</dbReference>
<dbReference type="AlphaFoldDB" id="A0A1T4MMF0"/>
<evidence type="ECO:0000259" key="6">
    <source>
        <dbReference type="PROSITE" id="PS51352"/>
    </source>
</evidence>
<name>A0A1T4MMF0_9BACT</name>
<dbReference type="InterPro" id="IPR000866">
    <property type="entry name" value="AhpC/TSA"/>
</dbReference>
<dbReference type="InterPro" id="IPR033395">
    <property type="entry name" value="DUF5106"/>
</dbReference>
<dbReference type="OrthoDB" id="6399635at2"/>
<keyword evidence="8" id="KW-1185">Reference proteome</keyword>
<feature type="chain" id="PRO_5012368754" evidence="5">
    <location>
        <begin position="20"/>
        <end position="496"/>
    </location>
</feature>
<reference evidence="7 8" key="1">
    <citation type="submission" date="2017-02" db="EMBL/GenBank/DDBJ databases">
        <authorList>
            <person name="Peterson S.W."/>
        </authorList>
    </citation>
    <scope>NUCLEOTIDE SEQUENCE [LARGE SCALE GENOMIC DNA]</scope>
    <source>
        <strain evidence="7 8">DSM 22335</strain>
    </source>
</reference>
<dbReference type="RefSeq" id="WP_078830915.1">
    <property type="nucleotide sequence ID" value="NZ_FUWH01000003.1"/>
</dbReference>
<dbReference type="EMBL" id="FUWH01000003">
    <property type="protein sequence ID" value="SJZ67965.1"/>
    <property type="molecule type" value="Genomic_DNA"/>
</dbReference>
<keyword evidence="3" id="KW-1015">Disulfide bond</keyword>
<evidence type="ECO:0000256" key="2">
    <source>
        <dbReference type="ARBA" id="ARBA00022748"/>
    </source>
</evidence>
<evidence type="ECO:0000313" key="7">
    <source>
        <dbReference type="EMBL" id="SJZ67965.1"/>
    </source>
</evidence>
<dbReference type="SUPFAM" id="SSF52833">
    <property type="entry name" value="Thioredoxin-like"/>
    <property type="match status" value="1"/>
</dbReference>
<dbReference type="Gene3D" id="3.40.30.10">
    <property type="entry name" value="Glutaredoxin"/>
    <property type="match status" value="1"/>
</dbReference>
<feature type="signal peptide" evidence="5">
    <location>
        <begin position="1"/>
        <end position="19"/>
    </location>
</feature>
<dbReference type="GO" id="GO:0030313">
    <property type="term" value="C:cell envelope"/>
    <property type="evidence" value="ECO:0007669"/>
    <property type="project" value="UniProtKB-SubCell"/>
</dbReference>
<dbReference type="Pfam" id="PF17127">
    <property type="entry name" value="DUF5106"/>
    <property type="match status" value="1"/>
</dbReference>
<comment type="subcellular location">
    <subcellularLocation>
        <location evidence="1">Cell envelope</location>
    </subcellularLocation>
</comment>
<evidence type="ECO:0000256" key="5">
    <source>
        <dbReference type="SAM" id="SignalP"/>
    </source>
</evidence>
<dbReference type="GO" id="GO:0017004">
    <property type="term" value="P:cytochrome complex assembly"/>
    <property type="evidence" value="ECO:0007669"/>
    <property type="project" value="UniProtKB-KW"/>
</dbReference>
<sequence>MRSIIAFLLFAASFVSVTAQQKTPAKAPAKTPAATSAASKGRNISITLTPLKNTKVYLGSYMGKSMVLMDSAVLNDKSQGVFKGPNKLTGGIYFVVSPQMTIQFDLLMDDKQQFSISGDTALKQNAMITGSMENDLFRAYSQFSAVKGKKRQELEAAYHAATTKADSTRIAEELTVVGKEIQQYRDDITQKYPNTLLAMLFNTMKIPATPAIPVVKGKPDSLYPYRFVKDHYWDDVSFNDDRLLRTPFFEPKLDDYFKYYVSPEPDSIIQEVKYMLLTARTGKEIYPYLLTKFTNKYMTPEYMGQDKVFVYLFENFYAKGDTMLLNPASRKTITERAYFLMANQLGQPAPALDLTDTLGKTASLYNIKAPFTAVVFWDPNCGHCKEEIPRLDSLYKARWKKLNVAIYSVNIYENEIPAWKKFLREHKIEGWIQAYETKAAKEAGEKAGKANYRQLYDITKTPTMYLLDKDKKIIAKQLSLEQFDDLITAKLKASGQ</sequence>
<keyword evidence="5" id="KW-0732">Signal</keyword>
<organism evidence="7 8">
    <name type="scientific">Sediminibacterium ginsengisoli</name>
    <dbReference type="NCBI Taxonomy" id="413434"/>
    <lineage>
        <taxon>Bacteria</taxon>
        <taxon>Pseudomonadati</taxon>
        <taxon>Bacteroidota</taxon>
        <taxon>Chitinophagia</taxon>
        <taxon>Chitinophagales</taxon>
        <taxon>Chitinophagaceae</taxon>
        <taxon>Sediminibacterium</taxon>
    </lineage>
</organism>
<dbReference type="Pfam" id="PF00578">
    <property type="entry name" value="AhpC-TSA"/>
    <property type="match status" value="1"/>
</dbReference>
<evidence type="ECO:0000256" key="4">
    <source>
        <dbReference type="ARBA" id="ARBA00023284"/>
    </source>
</evidence>
<protein>
    <submittedName>
        <fullName evidence="7">Thiol-disulfide isomerase or thioredoxin</fullName>
    </submittedName>
</protein>
<dbReference type="PANTHER" id="PTHR42852:SF6">
    <property type="entry name" value="THIOL:DISULFIDE INTERCHANGE PROTEIN DSBE"/>
    <property type="match status" value="1"/>
</dbReference>
<feature type="domain" description="Thioredoxin" evidence="6">
    <location>
        <begin position="343"/>
        <end position="496"/>
    </location>
</feature>
<proteinExistence type="predicted"/>
<dbReference type="CDD" id="cd02966">
    <property type="entry name" value="TlpA_like_family"/>
    <property type="match status" value="1"/>
</dbReference>